<dbReference type="GO" id="GO:0046872">
    <property type="term" value="F:metal ion binding"/>
    <property type="evidence" value="ECO:0007669"/>
    <property type="project" value="UniProtKB-UniRule"/>
</dbReference>
<feature type="binding site" evidence="6">
    <location>
        <position position="331"/>
    </location>
    <ligand>
        <name>a divalent metal cation</name>
        <dbReference type="ChEBI" id="CHEBI:60240"/>
        <label>1</label>
    </ligand>
</feature>
<accession>A0A2G1VMM1</accession>
<dbReference type="EMBL" id="NQXA01000022">
    <property type="protein sequence ID" value="PHQ28008.1"/>
    <property type="molecule type" value="Genomic_DNA"/>
</dbReference>
<proteinExistence type="inferred from homology"/>
<dbReference type="AlphaFoldDB" id="A0A2G1VMM1"/>
<dbReference type="InterPro" id="IPR017221">
    <property type="entry name" value="DUF34/NIF3_bac"/>
</dbReference>
<dbReference type="Pfam" id="PF01784">
    <property type="entry name" value="DUF34_NIF3"/>
    <property type="match status" value="1"/>
</dbReference>
<dbReference type="PANTHER" id="PTHR13799">
    <property type="entry name" value="NGG1 INTERACTING FACTOR 3"/>
    <property type="match status" value="1"/>
</dbReference>
<evidence type="ECO:0000256" key="4">
    <source>
        <dbReference type="ARBA" id="ARBA00022723"/>
    </source>
</evidence>
<dbReference type="PIRSF" id="PIRSF037489">
    <property type="entry name" value="UCP037489_NIF3_YqfO"/>
    <property type="match status" value="1"/>
</dbReference>
<dbReference type="OrthoDB" id="9792792at2"/>
<dbReference type="Gene3D" id="3.30.70.120">
    <property type="match status" value="1"/>
</dbReference>
<dbReference type="FunFam" id="3.40.1390.30:FF:000001">
    <property type="entry name" value="GTP cyclohydrolase 1 type 2"/>
    <property type="match status" value="1"/>
</dbReference>
<feature type="binding site" evidence="6">
    <location>
        <position position="65"/>
    </location>
    <ligand>
        <name>a divalent metal cation</name>
        <dbReference type="ChEBI" id="CHEBI:60240"/>
        <label>1</label>
    </ligand>
</feature>
<evidence type="ECO:0000256" key="5">
    <source>
        <dbReference type="PIRNR" id="PIRNR037489"/>
    </source>
</evidence>
<feature type="binding site" evidence="6">
    <location>
        <position position="103"/>
    </location>
    <ligand>
        <name>a divalent metal cation</name>
        <dbReference type="ChEBI" id="CHEBI:60240"/>
        <label>1</label>
    </ligand>
</feature>
<organism evidence="7 8">
    <name type="scientific">Leeuwenhoekiella nanhaiensis</name>
    <dbReference type="NCBI Taxonomy" id="1655491"/>
    <lineage>
        <taxon>Bacteria</taxon>
        <taxon>Pseudomonadati</taxon>
        <taxon>Bacteroidota</taxon>
        <taxon>Flavobacteriia</taxon>
        <taxon>Flavobacteriales</taxon>
        <taxon>Flavobacteriaceae</taxon>
        <taxon>Leeuwenhoekiella</taxon>
    </lineage>
</organism>
<dbReference type="InterPro" id="IPR015867">
    <property type="entry name" value="N-reg_PII/ATP_PRibTrfase_C"/>
</dbReference>
<comment type="similarity">
    <text evidence="1 5">Belongs to the GTP cyclohydrolase I type 2/NIF3 family.</text>
</comment>
<evidence type="ECO:0000313" key="7">
    <source>
        <dbReference type="EMBL" id="PHQ28008.1"/>
    </source>
</evidence>
<dbReference type="InterPro" id="IPR036069">
    <property type="entry name" value="DUF34/NIF3_sf"/>
</dbReference>
<evidence type="ECO:0000256" key="3">
    <source>
        <dbReference type="ARBA" id="ARBA00022112"/>
    </source>
</evidence>
<dbReference type="GO" id="GO:0005737">
    <property type="term" value="C:cytoplasm"/>
    <property type="evidence" value="ECO:0007669"/>
    <property type="project" value="TreeGrafter"/>
</dbReference>
<sequence>MQLQTIIEALENFAPLANAEDFDNVGLLVGDRNSEITGILVTLDTLEKTVDEAIDKKCNLIVSFHPIIFIGLKKITGKNYVERVVLKAIQHDIAIYAIHTALDNVPHGVSKGMCDALDLTDRNILIPKKGAIKKLVTYIPHKSFDQVRNALFEAGAGSIGNYDECSFSLEGEGTFKGNADSNPTLGEKGQLHTEAEKQLNLTFEARLESKVLSALFKAHPYEEVAFEVTSLDNSNQNLGMGMIGSLPNALDEKTFLNLVKKAFKAEGIRHSALLHKEVKRVAVLGGSGSFAIDAAKAAGADAYITADLKYHQFYQAENQILLVDIGHYESEQYTKNILADFLTKKFTNFAVVLSEENTNPIKYL</sequence>
<dbReference type="InterPro" id="IPR002678">
    <property type="entry name" value="DUF34/NIF3"/>
</dbReference>
<keyword evidence="8" id="KW-1185">Reference proteome</keyword>
<evidence type="ECO:0000313" key="8">
    <source>
        <dbReference type="Proteomes" id="UP000229433"/>
    </source>
</evidence>
<comment type="caution">
    <text evidence="7">The sequence shown here is derived from an EMBL/GenBank/DDBJ whole genome shotgun (WGS) entry which is preliminary data.</text>
</comment>
<dbReference type="SUPFAM" id="SSF102705">
    <property type="entry name" value="NIF3 (NGG1p interacting factor 3)-like"/>
    <property type="match status" value="1"/>
</dbReference>
<feature type="binding site" evidence="6">
    <location>
        <position position="327"/>
    </location>
    <ligand>
        <name>a divalent metal cation</name>
        <dbReference type="ChEBI" id="CHEBI:60240"/>
        <label>1</label>
    </ligand>
</feature>
<reference evidence="7 8" key="1">
    <citation type="submission" date="2017-08" db="EMBL/GenBank/DDBJ databases">
        <title>The whole genome shortgun sequences of strain Leeuwenhoekiella nanhaiensis G18 from the South China Sea.</title>
        <authorList>
            <person name="Liu Q."/>
        </authorList>
    </citation>
    <scope>NUCLEOTIDE SEQUENCE [LARGE SCALE GENOMIC DNA]</scope>
    <source>
        <strain evidence="7 8">G18</strain>
    </source>
</reference>
<dbReference type="NCBIfam" id="TIGR00486">
    <property type="entry name" value="YbgI_SA1388"/>
    <property type="match status" value="1"/>
</dbReference>
<evidence type="ECO:0000256" key="1">
    <source>
        <dbReference type="ARBA" id="ARBA00006964"/>
    </source>
</evidence>
<protein>
    <recommendedName>
        <fullName evidence="3 5">GTP cyclohydrolase 1 type 2 homolog</fullName>
    </recommendedName>
</protein>
<dbReference type="PANTHER" id="PTHR13799:SF14">
    <property type="entry name" value="GTP CYCLOHYDROLASE 1 TYPE 2 HOMOLOG"/>
    <property type="match status" value="1"/>
</dbReference>
<comment type="subunit">
    <text evidence="2">Homohexamer.</text>
</comment>
<keyword evidence="4 5" id="KW-0479">Metal-binding</keyword>
<name>A0A2G1VMM1_9FLAO</name>
<gene>
    <name evidence="7" type="ORF">CJ305_17015</name>
</gene>
<dbReference type="RefSeq" id="WP_099647508.1">
    <property type="nucleotide sequence ID" value="NZ_KZ319302.1"/>
</dbReference>
<dbReference type="Gene3D" id="3.40.1390.30">
    <property type="entry name" value="NIF3 (NGG1p interacting factor 3)-like"/>
    <property type="match status" value="1"/>
</dbReference>
<evidence type="ECO:0000256" key="2">
    <source>
        <dbReference type="ARBA" id="ARBA00011643"/>
    </source>
</evidence>
<evidence type="ECO:0000256" key="6">
    <source>
        <dbReference type="PIRSR" id="PIRSR602678-1"/>
    </source>
</evidence>
<dbReference type="FunFam" id="3.30.70.120:FF:000006">
    <property type="entry name" value="GTP cyclohydrolase 1 type 2 homolog"/>
    <property type="match status" value="1"/>
</dbReference>
<dbReference type="Proteomes" id="UP000229433">
    <property type="component" value="Unassembled WGS sequence"/>
</dbReference>